<feature type="binding site" evidence="2">
    <location>
        <position position="163"/>
    </location>
    <ligand>
        <name>ATP</name>
        <dbReference type="ChEBI" id="CHEBI:30616"/>
    </ligand>
</feature>
<organism evidence="3 4">
    <name type="scientific">Aminipila terrae</name>
    <dbReference type="NCBI Taxonomy" id="2697030"/>
    <lineage>
        <taxon>Bacteria</taxon>
        <taxon>Bacillati</taxon>
        <taxon>Bacillota</taxon>
        <taxon>Clostridia</taxon>
        <taxon>Peptostreptococcales</taxon>
        <taxon>Anaerovoracaceae</taxon>
        <taxon>Aminipila</taxon>
    </lineage>
</organism>
<accession>A0A6P1MGI0</accession>
<feature type="binding site" evidence="2">
    <location>
        <begin position="7"/>
        <end position="20"/>
    </location>
    <ligand>
        <name>ATP</name>
        <dbReference type="ChEBI" id="CHEBI:30616"/>
    </ligand>
</feature>
<comment type="subcellular location">
    <subcellularLocation>
        <location evidence="2">Cytoplasm</location>
    </subcellularLocation>
</comment>
<protein>
    <recommendedName>
        <fullName evidence="2">tRNA(Met) cytidine acetate ligase</fullName>
        <ecNumber evidence="2">6.3.4.-</ecNumber>
    </recommendedName>
</protein>
<dbReference type="GO" id="GO:0000049">
    <property type="term" value="F:tRNA binding"/>
    <property type="evidence" value="ECO:0007669"/>
    <property type="project" value="UniProtKB-KW"/>
</dbReference>
<keyword evidence="2" id="KW-0547">Nucleotide-binding</keyword>
<keyword evidence="2" id="KW-0963">Cytoplasm</keyword>
<feature type="binding site" evidence="2">
    <location>
        <position position="102"/>
    </location>
    <ligand>
        <name>ATP</name>
        <dbReference type="ChEBI" id="CHEBI:30616"/>
    </ligand>
</feature>
<evidence type="ECO:0000313" key="4">
    <source>
        <dbReference type="Proteomes" id="UP000463883"/>
    </source>
</evidence>
<dbReference type="Gene3D" id="3.40.50.620">
    <property type="entry name" value="HUPs"/>
    <property type="match status" value="1"/>
</dbReference>
<dbReference type="SUPFAM" id="SSF52374">
    <property type="entry name" value="Nucleotidylyl transferase"/>
    <property type="match status" value="1"/>
</dbReference>
<dbReference type="InterPro" id="IPR008513">
    <property type="entry name" value="tRNA(Met)_cyd_acetate_ligase"/>
</dbReference>
<reference evidence="3 4" key="1">
    <citation type="submission" date="2020-01" db="EMBL/GenBank/DDBJ databases">
        <title>Genomic analysis of Aminipila sp. CBA3637.</title>
        <authorList>
            <person name="Kim Y.B."/>
            <person name="Roh S.W."/>
        </authorList>
    </citation>
    <scope>NUCLEOTIDE SEQUENCE [LARGE SCALE GENOMIC DNA]</scope>
    <source>
        <strain evidence="3 4">CBA3637</strain>
    </source>
</reference>
<keyword evidence="3" id="KW-0808">Transferase</keyword>
<dbReference type="EMBL" id="CP047591">
    <property type="protein sequence ID" value="QHI73819.1"/>
    <property type="molecule type" value="Genomic_DNA"/>
</dbReference>
<comment type="catalytic activity">
    <reaction evidence="2">
        <text>cytidine(34) in elongator tRNA(Met) + acetate + ATP = N(4)-acetylcytidine(34) in elongator tRNA(Met) + AMP + diphosphate</text>
        <dbReference type="Rhea" id="RHEA:58144"/>
        <dbReference type="Rhea" id="RHEA-COMP:10693"/>
        <dbReference type="Rhea" id="RHEA-COMP:10694"/>
        <dbReference type="ChEBI" id="CHEBI:30089"/>
        <dbReference type="ChEBI" id="CHEBI:30616"/>
        <dbReference type="ChEBI" id="CHEBI:33019"/>
        <dbReference type="ChEBI" id="CHEBI:74900"/>
        <dbReference type="ChEBI" id="CHEBI:82748"/>
        <dbReference type="ChEBI" id="CHEBI:456215"/>
    </reaction>
</comment>
<dbReference type="KEGG" id="amic:Ami3637_16795"/>
<keyword evidence="2" id="KW-0820">tRNA-binding</keyword>
<dbReference type="RefSeq" id="WP_162363581.1">
    <property type="nucleotide sequence ID" value="NZ_CP047591.1"/>
</dbReference>
<evidence type="ECO:0000256" key="2">
    <source>
        <dbReference type="HAMAP-Rule" id="MF_01539"/>
    </source>
</evidence>
<feature type="binding site" evidence="2">
    <location>
        <position position="188"/>
    </location>
    <ligand>
        <name>ATP</name>
        <dbReference type="ChEBI" id="CHEBI:30616"/>
    </ligand>
</feature>
<evidence type="ECO:0000256" key="1">
    <source>
        <dbReference type="ARBA" id="ARBA00022694"/>
    </source>
</evidence>
<keyword evidence="2" id="KW-0694">RNA-binding</keyword>
<keyword evidence="2" id="KW-0436">Ligase</keyword>
<dbReference type="PANTHER" id="PTHR37825">
    <property type="entry name" value="TRNA(MET) CYTIDINE ACETATE LIGASE"/>
    <property type="match status" value="1"/>
</dbReference>
<comment type="similarity">
    <text evidence="2">Belongs to the TmcAL family.</text>
</comment>
<evidence type="ECO:0000313" key="3">
    <source>
        <dbReference type="EMBL" id="QHI73819.1"/>
    </source>
</evidence>
<name>A0A6P1MGI0_9FIRM</name>
<dbReference type="Proteomes" id="UP000463883">
    <property type="component" value="Chromosome"/>
</dbReference>
<keyword evidence="4" id="KW-1185">Reference proteome</keyword>
<dbReference type="Pfam" id="PF05636">
    <property type="entry name" value="HIGH_NTase1"/>
    <property type="match status" value="1"/>
</dbReference>
<dbReference type="GO" id="GO:0006400">
    <property type="term" value="P:tRNA modification"/>
    <property type="evidence" value="ECO:0007669"/>
    <property type="project" value="UniProtKB-UniRule"/>
</dbReference>
<proteinExistence type="inferred from homology"/>
<dbReference type="NCBIfam" id="NF010191">
    <property type="entry name" value="PRK13670.1"/>
    <property type="match status" value="1"/>
</dbReference>
<dbReference type="GO" id="GO:0016879">
    <property type="term" value="F:ligase activity, forming carbon-nitrogen bonds"/>
    <property type="evidence" value="ECO:0007669"/>
    <property type="project" value="UniProtKB-UniRule"/>
</dbReference>
<dbReference type="HAMAP" id="MF_01539">
    <property type="entry name" value="TmcAL"/>
    <property type="match status" value="1"/>
</dbReference>
<dbReference type="GO" id="GO:0005737">
    <property type="term" value="C:cytoplasm"/>
    <property type="evidence" value="ECO:0007669"/>
    <property type="project" value="UniProtKB-SubCell"/>
</dbReference>
<dbReference type="AlphaFoldDB" id="A0A6P1MGI0"/>
<keyword evidence="2" id="KW-0067">ATP-binding</keyword>
<dbReference type="EC" id="6.3.4.-" evidence="2"/>
<comment type="caution">
    <text evidence="2">Lacks conserved residue(s) required for the propagation of feature annotation.</text>
</comment>
<dbReference type="GO" id="GO:0016740">
    <property type="term" value="F:transferase activity"/>
    <property type="evidence" value="ECO:0007669"/>
    <property type="project" value="UniProtKB-KW"/>
</dbReference>
<dbReference type="InterPro" id="IPR014729">
    <property type="entry name" value="Rossmann-like_a/b/a_fold"/>
</dbReference>
<dbReference type="PANTHER" id="PTHR37825:SF1">
    <property type="entry name" value="TRNA(MET) CYTIDINE ACETATE LIGASE"/>
    <property type="match status" value="1"/>
</dbReference>
<gene>
    <name evidence="2" type="primary">tmcAL</name>
    <name evidence="3" type="ORF">Ami3637_16795</name>
</gene>
<sequence length="413" mass="46755">MKVLGIIAEYNPFHNGHLYQLQKSIDMTEADFVVAIISGDFTQRGEAAVASKWTRAEMAVKCGIDLVIELPFVFACNNSEYFAKGAVEILNRLGCITHLSFGSESGDLSLLKNAALFLSQETHEFKLSLKNNLSTGCSYPRARSEAIKECLGEKYSELLFNPNNILAIEYLKQLYLTDSNIIPITVKRYAASYYDNKLTGNIASASAIRKALDSEDFHRSTTDVIKDFVPNAVWNLLIKNRGNISSFNPDELYFKMVTSKILTTSCDDLKEIFSVGEGLENKLKESIRIADSLAQLEDALKSKRYTATRISRLLTHILIELTKNDFNHILKNEEYYAHILGFNKKGAKLLKIIKNDKKVMLPLVTNINKESESLNHCQLLLSYDLLASDFYNLLQNKNLYNNSDRLHKPYMEL</sequence>
<comment type="function">
    <text evidence="2">Catalyzes the formation of N(4)-acetylcytidine (ac(4)C) at the wobble position of elongator tRNA(Met), using acetate and ATP as substrates. First activates an acetate ion to form acetyladenylate (Ac-AMP) and then transfers the acetyl group to tRNA to form ac(4)C34.</text>
</comment>
<keyword evidence="1 2" id="KW-0819">tRNA processing</keyword>
<dbReference type="GO" id="GO:0005524">
    <property type="term" value="F:ATP binding"/>
    <property type="evidence" value="ECO:0007669"/>
    <property type="project" value="UniProtKB-KW"/>
</dbReference>